<keyword evidence="3" id="KW-0443">Lipid metabolism</keyword>
<dbReference type="eggNOG" id="COG4188">
    <property type="taxonomic scope" value="Bacteria"/>
</dbReference>
<evidence type="ECO:0000256" key="3">
    <source>
        <dbReference type="ARBA" id="ARBA00023098"/>
    </source>
</evidence>
<accession>A0A066ZD39</accession>
<dbReference type="Proteomes" id="UP000027178">
    <property type="component" value="Unassembled WGS sequence"/>
</dbReference>
<reference evidence="4 5" key="1">
    <citation type="submission" date="2014-05" db="EMBL/GenBank/DDBJ databases">
        <title>Draft Genome Sequence of Kitasatospora cheerisanensis KCTC 2395.</title>
        <authorList>
            <person name="Nam D.H."/>
        </authorList>
    </citation>
    <scope>NUCLEOTIDE SEQUENCE [LARGE SCALE GENOMIC DNA]</scope>
    <source>
        <strain evidence="4 5">KCTC 2395</strain>
    </source>
</reference>
<keyword evidence="1" id="KW-0378">Hydrolase</keyword>
<dbReference type="PANTHER" id="PTHR10272:SF0">
    <property type="entry name" value="PLATELET-ACTIVATING FACTOR ACETYLHYDROLASE"/>
    <property type="match status" value="1"/>
</dbReference>
<keyword evidence="2" id="KW-0442">Lipid degradation</keyword>
<dbReference type="InterPro" id="IPR029058">
    <property type="entry name" value="AB_hydrolase_fold"/>
</dbReference>
<dbReference type="PROSITE" id="PS51318">
    <property type="entry name" value="TAT"/>
    <property type="match status" value="1"/>
</dbReference>
<evidence type="ECO:0000313" key="4">
    <source>
        <dbReference type="EMBL" id="KDN88065.1"/>
    </source>
</evidence>
<proteinExistence type="predicted"/>
<sequence>MTRDFSIGRRSVTGAALLGSAALLLGATGRRAFADALPATVPSTVGGVVLALPAPTGRHPVGCRAVYLVDGSRRDPWDSSVPVRELMLTFFYPARAVAGTAPAPQLPPLAAEVFGAIAPYGPLRLPAAGVDWGATLSHSGPDAAALPGRRPVLVYSPGGGDPRGLGTSLAEELASHGAVVVTVDHPGDAAAVEFPGTTAFRPEPVRPTVFRGDPRDTPALARTMVDARVADLRFVLDRLGRPAELPLPRGLSLDLRRLGVYGHSAGGSAVTELLHEDRRVRAGINLEGYLDLPPLRPGDAPEPLPVLRTGVDRPLLLLGTELFDHAAELNRSWSALTARSAPWVRTTRLPGAAHWAVTDLAALLPGLQSAGLTTPADRAAVVGTVRPAVGIPRVRRTVREFFTRHLAAAP</sequence>
<dbReference type="AlphaFoldDB" id="A0A066ZD39"/>
<evidence type="ECO:0000256" key="1">
    <source>
        <dbReference type="ARBA" id="ARBA00022801"/>
    </source>
</evidence>
<comment type="caution">
    <text evidence="4">The sequence shown here is derived from an EMBL/GenBank/DDBJ whole genome shotgun (WGS) entry which is preliminary data.</text>
</comment>
<dbReference type="HOGENOM" id="CLU_026278_1_0_11"/>
<protein>
    <recommendedName>
        <fullName evidence="6">Acetylhydrolase</fullName>
    </recommendedName>
</protein>
<name>A0A066ZD39_9ACTN</name>
<evidence type="ECO:0000256" key="2">
    <source>
        <dbReference type="ARBA" id="ARBA00022963"/>
    </source>
</evidence>
<dbReference type="InterPro" id="IPR006311">
    <property type="entry name" value="TAT_signal"/>
</dbReference>
<dbReference type="SUPFAM" id="SSF53474">
    <property type="entry name" value="alpha/beta-Hydrolases"/>
    <property type="match status" value="1"/>
</dbReference>
<dbReference type="GO" id="GO:0003847">
    <property type="term" value="F:1-alkyl-2-acetylglycerophosphocholine esterase activity"/>
    <property type="evidence" value="ECO:0007669"/>
    <property type="project" value="TreeGrafter"/>
</dbReference>
<organism evidence="4 5">
    <name type="scientific">Kitasatospora cheerisanensis KCTC 2395</name>
    <dbReference type="NCBI Taxonomy" id="1348663"/>
    <lineage>
        <taxon>Bacteria</taxon>
        <taxon>Bacillati</taxon>
        <taxon>Actinomycetota</taxon>
        <taxon>Actinomycetes</taxon>
        <taxon>Kitasatosporales</taxon>
        <taxon>Streptomycetaceae</taxon>
        <taxon>Kitasatospora</taxon>
    </lineage>
</organism>
<dbReference type="EMBL" id="JNBY01000007">
    <property type="protein sequence ID" value="KDN88065.1"/>
    <property type="molecule type" value="Genomic_DNA"/>
</dbReference>
<dbReference type="Pfam" id="PF03403">
    <property type="entry name" value="PAF-AH_p_II"/>
    <property type="match status" value="1"/>
</dbReference>
<evidence type="ECO:0008006" key="6">
    <source>
        <dbReference type="Google" id="ProtNLM"/>
    </source>
</evidence>
<dbReference type="GO" id="GO:0016042">
    <property type="term" value="P:lipid catabolic process"/>
    <property type="evidence" value="ECO:0007669"/>
    <property type="project" value="UniProtKB-KW"/>
</dbReference>
<gene>
    <name evidence="4" type="ORF">KCH_01420</name>
</gene>
<dbReference type="Gene3D" id="3.40.50.1820">
    <property type="entry name" value="alpha/beta hydrolase"/>
    <property type="match status" value="1"/>
</dbReference>
<evidence type="ECO:0000313" key="5">
    <source>
        <dbReference type="Proteomes" id="UP000027178"/>
    </source>
</evidence>
<dbReference type="PANTHER" id="PTHR10272">
    <property type="entry name" value="PLATELET-ACTIVATING FACTOR ACETYLHYDROLASE"/>
    <property type="match status" value="1"/>
</dbReference>
<dbReference type="RefSeq" id="WP_035858052.1">
    <property type="nucleotide sequence ID" value="NZ_KK853997.1"/>
</dbReference>
<dbReference type="OrthoDB" id="569821at2"/>
<keyword evidence="5" id="KW-1185">Reference proteome</keyword>
<dbReference type="PATRIC" id="fig|1348663.4.peg.122"/>